<dbReference type="RefSeq" id="WP_171097912.1">
    <property type="nucleotide sequence ID" value="NZ_CP053084.1"/>
</dbReference>
<evidence type="ECO:0000259" key="10">
    <source>
        <dbReference type="PROSITE" id="PS50972"/>
    </source>
</evidence>
<comment type="similarity">
    <text evidence="9">Belongs to the DHPS family.</text>
</comment>
<evidence type="ECO:0000313" key="11">
    <source>
        <dbReference type="EMBL" id="QJR28873.1"/>
    </source>
</evidence>
<dbReference type="PROSITE" id="PS00792">
    <property type="entry name" value="DHPS_1"/>
    <property type="match status" value="1"/>
</dbReference>
<comment type="pathway">
    <text evidence="3 9">Cofactor biosynthesis; tetrahydrofolate biosynthesis; 7,8-dihydrofolate from 2-amino-4-hydroxy-6-hydroxymethyl-7,8-dihydropteridine diphosphate and 4-aminobenzoate: step 1/2.</text>
</comment>
<dbReference type="NCBIfam" id="TIGR01496">
    <property type="entry name" value="DHPS"/>
    <property type="match status" value="1"/>
</dbReference>
<dbReference type="PROSITE" id="PS50972">
    <property type="entry name" value="PTERIN_BINDING"/>
    <property type="match status" value="1"/>
</dbReference>
<comment type="catalytic activity">
    <reaction evidence="1">
        <text>(7,8-dihydropterin-6-yl)methyl diphosphate + 4-aminobenzoate = 7,8-dihydropteroate + diphosphate</text>
        <dbReference type="Rhea" id="RHEA:19949"/>
        <dbReference type="ChEBI" id="CHEBI:17836"/>
        <dbReference type="ChEBI" id="CHEBI:17839"/>
        <dbReference type="ChEBI" id="CHEBI:33019"/>
        <dbReference type="ChEBI" id="CHEBI:72950"/>
        <dbReference type="EC" id="2.5.1.15"/>
    </reaction>
</comment>
<dbReference type="EC" id="2.5.1.15" evidence="4 9"/>
<gene>
    <name evidence="11" type="primary">folP</name>
    <name evidence="11" type="ORF">HKT17_03660</name>
</gene>
<dbReference type="InterPro" id="IPR045031">
    <property type="entry name" value="DHP_synth-like"/>
</dbReference>
<keyword evidence="8 9" id="KW-0289">Folate biosynthesis</keyword>
<comment type="cofactor">
    <cofactor evidence="2 9">
        <name>Mg(2+)</name>
        <dbReference type="ChEBI" id="CHEBI:18420"/>
    </cofactor>
</comment>
<evidence type="ECO:0000256" key="7">
    <source>
        <dbReference type="ARBA" id="ARBA00022842"/>
    </source>
</evidence>
<accession>A0ABX6N3B0</accession>
<dbReference type="Pfam" id="PF00809">
    <property type="entry name" value="Pterin_bind"/>
    <property type="match status" value="1"/>
</dbReference>
<feature type="domain" description="Pterin-binding" evidence="10">
    <location>
        <begin position="19"/>
        <end position="271"/>
    </location>
</feature>
<evidence type="ECO:0000256" key="5">
    <source>
        <dbReference type="ARBA" id="ARBA00022679"/>
    </source>
</evidence>
<reference evidence="11 12" key="1">
    <citation type="submission" date="2020-05" db="EMBL/GenBank/DDBJ databases">
        <title>Compete genome of Limnobacter sp. SAORIC-580.</title>
        <authorList>
            <person name="Song J."/>
            <person name="Cho J.-C."/>
        </authorList>
    </citation>
    <scope>NUCLEOTIDE SEQUENCE [LARGE SCALE GENOMIC DNA]</scope>
    <source>
        <strain evidence="11 12">SAORIC-580</strain>
    </source>
</reference>
<evidence type="ECO:0000256" key="8">
    <source>
        <dbReference type="ARBA" id="ARBA00022909"/>
    </source>
</evidence>
<keyword evidence="12" id="KW-1185">Reference proteome</keyword>
<dbReference type="PANTHER" id="PTHR20941:SF1">
    <property type="entry name" value="FOLIC ACID SYNTHESIS PROTEIN FOL1"/>
    <property type="match status" value="1"/>
</dbReference>
<organism evidence="11 12">
    <name type="scientific">Limnobacter profundi</name>
    <dbReference type="NCBI Taxonomy" id="2732163"/>
    <lineage>
        <taxon>Bacteria</taxon>
        <taxon>Pseudomonadati</taxon>
        <taxon>Pseudomonadota</taxon>
        <taxon>Betaproteobacteria</taxon>
        <taxon>Burkholderiales</taxon>
        <taxon>Burkholderiaceae</taxon>
        <taxon>Limnobacter</taxon>
    </lineage>
</organism>
<evidence type="ECO:0000313" key="12">
    <source>
        <dbReference type="Proteomes" id="UP000501130"/>
    </source>
</evidence>
<evidence type="ECO:0000256" key="6">
    <source>
        <dbReference type="ARBA" id="ARBA00022723"/>
    </source>
</evidence>
<protein>
    <recommendedName>
        <fullName evidence="4 9">Dihydropteroate synthase</fullName>
        <shortName evidence="9">DHPS</shortName>
        <ecNumber evidence="4 9">2.5.1.15</ecNumber>
    </recommendedName>
    <alternativeName>
        <fullName evidence="9">Dihydropteroate pyrophosphorylase</fullName>
    </alternativeName>
</protein>
<dbReference type="Proteomes" id="UP000501130">
    <property type="component" value="Chromosome"/>
</dbReference>
<dbReference type="Gene3D" id="3.20.20.20">
    <property type="entry name" value="Dihydropteroate synthase-like"/>
    <property type="match status" value="1"/>
</dbReference>
<dbReference type="SUPFAM" id="SSF51717">
    <property type="entry name" value="Dihydropteroate synthetase-like"/>
    <property type="match status" value="1"/>
</dbReference>
<keyword evidence="5 9" id="KW-0808">Transferase</keyword>
<dbReference type="PANTHER" id="PTHR20941">
    <property type="entry name" value="FOLATE SYNTHESIS PROTEINS"/>
    <property type="match status" value="1"/>
</dbReference>
<name>A0ABX6N3B0_9BURK</name>
<evidence type="ECO:0000256" key="1">
    <source>
        <dbReference type="ARBA" id="ARBA00000012"/>
    </source>
</evidence>
<evidence type="ECO:0000256" key="2">
    <source>
        <dbReference type="ARBA" id="ARBA00001946"/>
    </source>
</evidence>
<evidence type="ECO:0000256" key="3">
    <source>
        <dbReference type="ARBA" id="ARBA00004763"/>
    </source>
</evidence>
<dbReference type="InterPro" id="IPR000489">
    <property type="entry name" value="Pterin-binding_dom"/>
</dbReference>
<comment type="function">
    <text evidence="9">Catalyzes the condensation of para-aminobenzoate (pABA) with 6-hydroxymethyl-7,8-dihydropterin diphosphate (DHPt-PP) to form 7,8-dihydropteroate (H2Pte), the immediate precursor of folate derivatives.</text>
</comment>
<dbReference type="PROSITE" id="PS00793">
    <property type="entry name" value="DHPS_2"/>
    <property type="match status" value="1"/>
</dbReference>
<dbReference type="CDD" id="cd00739">
    <property type="entry name" value="DHPS"/>
    <property type="match status" value="1"/>
</dbReference>
<dbReference type="GO" id="GO:0004156">
    <property type="term" value="F:dihydropteroate synthase activity"/>
    <property type="evidence" value="ECO:0007669"/>
    <property type="project" value="UniProtKB-EC"/>
</dbReference>
<dbReference type="InterPro" id="IPR006390">
    <property type="entry name" value="DHP_synth_dom"/>
</dbReference>
<keyword evidence="7 9" id="KW-0460">Magnesium</keyword>
<proteinExistence type="inferred from homology"/>
<dbReference type="EMBL" id="CP053084">
    <property type="protein sequence ID" value="QJR28873.1"/>
    <property type="molecule type" value="Genomic_DNA"/>
</dbReference>
<evidence type="ECO:0000256" key="4">
    <source>
        <dbReference type="ARBA" id="ARBA00012458"/>
    </source>
</evidence>
<sequence length="278" mass="29895">MVRTWKAGRFELTYTHGKPLIMGIVNVTPDSFSDGGKHHKTSLAIEHARKLVEQGAQILDIGGESTRPGALGVDADEEWARVADVLKELMNWNVPLSIDTMKADVMARAVNLGVDILNDVNGFRDAGAEAVLAQSNAGAVVMHMQGEPRTMQNSPQYNHVVNDVEAFLNQRMLALEQMGVQASRILVDPGFGFGKTLQHNIDLLRATPLFSTLGAGVLVGVSRKRMIAELTGQADPALRTAGSVAAATYAAQHGAAVLRVHDVRETVEALKVAFALNQ</sequence>
<dbReference type="InterPro" id="IPR011005">
    <property type="entry name" value="Dihydropteroate_synth-like_sf"/>
</dbReference>
<keyword evidence="6 9" id="KW-0479">Metal-binding</keyword>
<evidence type="ECO:0000256" key="9">
    <source>
        <dbReference type="RuleBase" id="RU361205"/>
    </source>
</evidence>